<comment type="caution">
    <text evidence="6">The sequence shown here is derived from an EMBL/GenBank/DDBJ whole genome shotgun (WGS) entry which is preliminary data.</text>
</comment>
<dbReference type="GO" id="GO:0046872">
    <property type="term" value="F:metal ion binding"/>
    <property type="evidence" value="ECO:0007669"/>
    <property type="project" value="UniProtKB-KW"/>
</dbReference>
<keyword evidence="3" id="KW-0411">Iron-sulfur</keyword>
<evidence type="ECO:0000256" key="1">
    <source>
        <dbReference type="ARBA" id="ARBA00022723"/>
    </source>
</evidence>
<dbReference type="AlphaFoldDB" id="A0A2J1DVT2"/>
<evidence type="ECO:0000313" key="7">
    <source>
        <dbReference type="Proteomes" id="UP000233649"/>
    </source>
</evidence>
<gene>
    <name evidence="6" type="ORF">CVH13_01187</name>
</gene>
<dbReference type="InterPro" id="IPR017896">
    <property type="entry name" value="4Fe4S_Fe-S-bd"/>
</dbReference>
<dbReference type="Gene3D" id="3.30.70.3270">
    <property type="match status" value="1"/>
</dbReference>
<feature type="compositionally biased region" description="Basic and acidic residues" evidence="4">
    <location>
        <begin position="1"/>
        <end position="22"/>
    </location>
</feature>
<feature type="region of interest" description="Disordered" evidence="4">
    <location>
        <begin position="1"/>
        <end position="24"/>
    </location>
</feature>
<dbReference type="GO" id="GO:0051536">
    <property type="term" value="F:iron-sulfur cluster binding"/>
    <property type="evidence" value="ECO:0007669"/>
    <property type="project" value="UniProtKB-KW"/>
</dbReference>
<dbReference type="PROSITE" id="PS51379">
    <property type="entry name" value="4FE4S_FER_2"/>
    <property type="match status" value="1"/>
</dbReference>
<organism evidence="6 7">
    <name type="scientific">Dehalococcoides mccartyi</name>
    <dbReference type="NCBI Taxonomy" id="61435"/>
    <lineage>
        <taxon>Bacteria</taxon>
        <taxon>Bacillati</taxon>
        <taxon>Chloroflexota</taxon>
        <taxon>Dehalococcoidia</taxon>
        <taxon>Dehalococcoidales</taxon>
        <taxon>Dehalococcoidaceae</taxon>
        <taxon>Dehalococcoides</taxon>
    </lineage>
</organism>
<evidence type="ECO:0000259" key="5">
    <source>
        <dbReference type="PROSITE" id="PS51379"/>
    </source>
</evidence>
<dbReference type="Proteomes" id="UP000233649">
    <property type="component" value="Unassembled WGS sequence"/>
</dbReference>
<name>A0A2J1DVT2_9CHLR</name>
<dbReference type="Pfam" id="PF00037">
    <property type="entry name" value="Fer4"/>
    <property type="match status" value="1"/>
</dbReference>
<keyword evidence="1" id="KW-0479">Metal-binding</keyword>
<evidence type="ECO:0000256" key="2">
    <source>
        <dbReference type="ARBA" id="ARBA00023004"/>
    </source>
</evidence>
<evidence type="ECO:0000256" key="4">
    <source>
        <dbReference type="SAM" id="MobiDB-lite"/>
    </source>
</evidence>
<protein>
    <submittedName>
        <fullName evidence="6">Pyridine nucleotide-disulfide oxidoreductase</fullName>
    </submittedName>
</protein>
<accession>A0A2J1DVT2</accession>
<dbReference type="PROSITE" id="PS00198">
    <property type="entry name" value="4FE4S_FER_1"/>
    <property type="match status" value="1"/>
</dbReference>
<feature type="domain" description="4Fe-4S ferredoxin-type" evidence="5">
    <location>
        <begin position="32"/>
        <end position="61"/>
    </location>
</feature>
<reference evidence="6 7" key="1">
    <citation type="journal article" date="2017" name="FEMS Microbiol. Ecol.">
        <title>Reconstructed genomes of novel Dehalococcoides mccartyi strains from 1,2,3,4-tetrachlorodibenzo-p-dioxin-dechlorinating enrichment cultures reveal divergent reductive dehalogenase gene profiles.</title>
        <authorList>
            <person name="Dam H.T."/>
            <person name="Vollmers J."/>
            <person name="Kaster A.K."/>
            <person name="Haggblom M.M."/>
        </authorList>
    </citation>
    <scope>NUCLEOTIDE SEQUENCE [LARGE SCALE GENOMIC DNA]</scope>
    <source>
        <strain evidence="6 7">H1-3-2.001</strain>
    </source>
</reference>
<proteinExistence type="predicted"/>
<dbReference type="SUPFAM" id="SSF54862">
    <property type="entry name" value="4Fe-4S ferredoxins"/>
    <property type="match status" value="1"/>
</dbReference>
<sequence length="89" mass="9458">MAKTKKPVEKLEPAEETQKDGKVVSTKRTKGSEFFWTQSRCTGCNRCASVCPVDAIKLGGIKCPPSGLALLPAPVPALPDWISPATCVS</sequence>
<dbReference type="EMBL" id="PHFD01000233">
    <property type="protein sequence ID" value="PKH46248.1"/>
    <property type="molecule type" value="Genomic_DNA"/>
</dbReference>
<evidence type="ECO:0000313" key="6">
    <source>
        <dbReference type="EMBL" id="PKH46248.1"/>
    </source>
</evidence>
<evidence type="ECO:0000256" key="3">
    <source>
        <dbReference type="ARBA" id="ARBA00023014"/>
    </source>
</evidence>
<dbReference type="InterPro" id="IPR017900">
    <property type="entry name" value="4Fe4S_Fe_S_CS"/>
</dbReference>
<keyword evidence="2" id="KW-0408">Iron</keyword>